<dbReference type="PANTHER" id="PTHR30570">
    <property type="entry name" value="PERIPLASMIC PHOSPHATE BINDING COMPONENT OF PHOSPHATE ABC TRANSPORTER"/>
    <property type="match status" value="1"/>
</dbReference>
<evidence type="ECO:0000256" key="2">
    <source>
        <dbReference type="ARBA" id="ARBA00022448"/>
    </source>
</evidence>
<dbReference type="InterPro" id="IPR024370">
    <property type="entry name" value="PBP_domain"/>
</dbReference>
<accession>A0ABS6MQE1</accession>
<dbReference type="InterPro" id="IPR050811">
    <property type="entry name" value="Phosphate_ABC_transporter"/>
</dbReference>
<keyword evidence="4" id="KW-0574">Periplasm</keyword>
<feature type="chain" id="PRO_5044966800" description="Phosphate-binding protein" evidence="4">
    <location>
        <begin position="23"/>
        <end position="322"/>
    </location>
</feature>
<comment type="caution">
    <text evidence="6">The sequence shown here is derived from an EMBL/GenBank/DDBJ whole genome shotgun (WGS) entry which is preliminary data.</text>
</comment>
<evidence type="ECO:0000256" key="4">
    <source>
        <dbReference type="RuleBase" id="RU367119"/>
    </source>
</evidence>
<keyword evidence="7" id="KW-1185">Reference proteome</keyword>
<evidence type="ECO:0000259" key="5">
    <source>
        <dbReference type="Pfam" id="PF12849"/>
    </source>
</evidence>
<evidence type="ECO:0000256" key="3">
    <source>
        <dbReference type="ARBA" id="ARBA00022729"/>
    </source>
</evidence>
<comment type="function">
    <text evidence="4">Involved in the system for phosphate transport across the cytoplasmic membrane.</text>
</comment>
<feature type="signal peptide" evidence="4">
    <location>
        <begin position="1"/>
        <end position="22"/>
    </location>
</feature>
<evidence type="ECO:0000256" key="1">
    <source>
        <dbReference type="ARBA" id="ARBA00008725"/>
    </source>
</evidence>
<dbReference type="NCBIfam" id="TIGR02136">
    <property type="entry name" value="ptsS_2"/>
    <property type="match status" value="1"/>
</dbReference>
<evidence type="ECO:0000313" key="6">
    <source>
        <dbReference type="EMBL" id="MBV2130785.1"/>
    </source>
</evidence>
<name>A0ABS6MQE1_9GAMM</name>
<keyword evidence="4" id="KW-0964">Secreted</keyword>
<sequence>MWLIRWRRVLPGLILLAGISGGAVTPVAAKSDSTLTSVGSDTLQQLMQLWGEEYRRRNPTVNFQIQSIGSSTAPVALIEGTAQLGPMSRAMRQAELQQFAERFGYLPTAVPVAIDLLAVYVHPDNPLTQISLQQLDAIFSVNRRCGGAADIQRWGQLGLAGHWQQRFISMYSRNSVSGTYGYFKQHVLCNGDLKARTNQLAGSSAMLRAISQSVAGIGYSGIGYATHNVKVLPIITADGQAVAPTAANALSGDYPLARQLYIYVNKPPGQPLTADELAFFDLVLSVTGQQLVLQDGFLPLPAEIVSNWRQVLGLAALPEQLE</sequence>
<keyword evidence="3 4" id="KW-0732">Signal</keyword>
<dbReference type="CDD" id="cd13653">
    <property type="entry name" value="PBP2_phosphate_like_1"/>
    <property type="match status" value="1"/>
</dbReference>
<dbReference type="Proteomes" id="UP000704611">
    <property type="component" value="Unassembled WGS sequence"/>
</dbReference>
<proteinExistence type="inferred from homology"/>
<keyword evidence="2 4" id="KW-0813">Transport</keyword>
<evidence type="ECO:0000313" key="7">
    <source>
        <dbReference type="Proteomes" id="UP000704611"/>
    </source>
</evidence>
<protein>
    <recommendedName>
        <fullName evidence="4">Phosphate-binding protein</fullName>
    </recommendedName>
</protein>
<dbReference type="InterPro" id="IPR011862">
    <property type="entry name" value="Phos-bd"/>
</dbReference>
<dbReference type="PANTHER" id="PTHR30570:SF6">
    <property type="entry name" value="PHOSPHATE-BINDING PROTEIN PSTS"/>
    <property type="match status" value="1"/>
</dbReference>
<reference evidence="6 7" key="1">
    <citation type="submission" date="2021-06" db="EMBL/GenBank/DDBJ databases">
        <title>Rheinheimera indica sp. nov., isolated from deep-sea sediment.</title>
        <authorList>
            <person name="Wang Z."/>
            <person name="Zhang X.-Y."/>
        </authorList>
    </citation>
    <scope>NUCLEOTIDE SEQUENCE [LARGE SCALE GENOMIC DNA]</scope>
    <source>
        <strain evidence="6 7">SM2107</strain>
    </source>
</reference>
<comment type="similarity">
    <text evidence="1 4">Belongs to the PstS family.</text>
</comment>
<gene>
    <name evidence="6" type="ORF">KQY15_16940</name>
</gene>
<feature type="domain" description="PBP" evidence="5">
    <location>
        <begin position="29"/>
        <end position="277"/>
    </location>
</feature>
<comment type="subcellular location">
    <subcellularLocation>
        <location evidence="4">Periplasm</location>
    </subcellularLocation>
    <subcellularLocation>
        <location evidence="4">Secreted</location>
    </subcellularLocation>
</comment>
<dbReference type="Pfam" id="PF12849">
    <property type="entry name" value="PBP_like_2"/>
    <property type="match status" value="1"/>
</dbReference>
<organism evidence="6 7">
    <name type="scientific">Arsukibacterium indicum</name>
    <dbReference type="NCBI Taxonomy" id="2848612"/>
    <lineage>
        <taxon>Bacteria</taxon>
        <taxon>Pseudomonadati</taxon>
        <taxon>Pseudomonadota</taxon>
        <taxon>Gammaproteobacteria</taxon>
        <taxon>Chromatiales</taxon>
        <taxon>Chromatiaceae</taxon>
        <taxon>Arsukibacterium</taxon>
    </lineage>
</organism>
<keyword evidence="4" id="KW-0592">Phosphate transport</keyword>
<dbReference type="EMBL" id="JAHRID010000009">
    <property type="protein sequence ID" value="MBV2130785.1"/>
    <property type="molecule type" value="Genomic_DNA"/>
</dbReference>
<dbReference type="RefSeq" id="WP_217671093.1">
    <property type="nucleotide sequence ID" value="NZ_JAHRID010000009.1"/>
</dbReference>